<protein>
    <submittedName>
        <fullName evidence="2">Uncharacterized protein</fullName>
    </submittedName>
</protein>
<keyword evidence="3" id="KW-1185">Reference proteome</keyword>
<comment type="caution">
    <text evidence="2">The sequence shown here is derived from an EMBL/GenBank/DDBJ whole genome shotgun (WGS) entry which is preliminary data.</text>
</comment>
<keyword evidence="1" id="KW-0833">Ubl conjugation pathway</keyword>
<proteinExistence type="predicted"/>
<organism evidence="2 3">
    <name type="scientific">Hibiscus sabdariffa</name>
    <name type="common">roselle</name>
    <dbReference type="NCBI Taxonomy" id="183260"/>
    <lineage>
        <taxon>Eukaryota</taxon>
        <taxon>Viridiplantae</taxon>
        <taxon>Streptophyta</taxon>
        <taxon>Embryophyta</taxon>
        <taxon>Tracheophyta</taxon>
        <taxon>Spermatophyta</taxon>
        <taxon>Magnoliopsida</taxon>
        <taxon>eudicotyledons</taxon>
        <taxon>Gunneridae</taxon>
        <taxon>Pentapetalae</taxon>
        <taxon>rosids</taxon>
        <taxon>malvids</taxon>
        <taxon>Malvales</taxon>
        <taxon>Malvaceae</taxon>
        <taxon>Malvoideae</taxon>
        <taxon>Hibiscus</taxon>
    </lineage>
</organism>
<name>A0ABR2FZG9_9ROSI</name>
<evidence type="ECO:0000313" key="2">
    <source>
        <dbReference type="EMBL" id="KAK8589660.1"/>
    </source>
</evidence>
<gene>
    <name evidence="2" type="ORF">V6N12_024053</name>
</gene>
<dbReference type="PANTHER" id="PTHR23315:SF265">
    <property type="entry name" value="U-BOX DOMAIN-CONTAINING PROTEIN 46-RELATED"/>
    <property type="match status" value="1"/>
</dbReference>
<dbReference type="EMBL" id="JBBPBM010000004">
    <property type="protein sequence ID" value="KAK8589660.1"/>
    <property type="molecule type" value="Genomic_DNA"/>
</dbReference>
<dbReference type="InterPro" id="IPR011989">
    <property type="entry name" value="ARM-like"/>
</dbReference>
<dbReference type="SUPFAM" id="SSF48371">
    <property type="entry name" value="ARM repeat"/>
    <property type="match status" value="1"/>
</dbReference>
<evidence type="ECO:0000256" key="1">
    <source>
        <dbReference type="ARBA" id="ARBA00022786"/>
    </source>
</evidence>
<dbReference type="InterPro" id="IPR016024">
    <property type="entry name" value="ARM-type_fold"/>
</dbReference>
<sequence length="355" mass="39021">MAEKGKTPVTGEETELKKELQGLLEVILEEDECSIDMTINSIGILCRLTEMKLNQSVGTVSRSGKVRFSVSVLVKLVFFKHKLVISEQILLWCEQLGVAPLKVDQDINKPMTDRCYIDSLLEKLSSSVSDQKEAAKELHSLTKTIPSCREVFSEIPDGISRLLSPLSVTKVDSHPDLQEDLIATVLNISTVDKNKKLVAEHPVVIPLLAASMRSGIIPTRRNAAAALFTLSTLDSNKLIIGNSRALGPLLELLRIGHPLVVKDAVSAIFSLCHVHENIVNSTERGIVKVIVYKISDGVLVHELFGILALLSQHQDAIKDLEDPATFVQFMQITIKNRSGPAKKSIDTILYNVCTS</sequence>
<evidence type="ECO:0000313" key="3">
    <source>
        <dbReference type="Proteomes" id="UP001472677"/>
    </source>
</evidence>
<reference evidence="2 3" key="1">
    <citation type="journal article" date="2024" name="G3 (Bethesda)">
        <title>Genome assembly of Hibiscus sabdariffa L. provides insights into metabolisms of medicinal natural products.</title>
        <authorList>
            <person name="Kim T."/>
        </authorList>
    </citation>
    <scope>NUCLEOTIDE SEQUENCE [LARGE SCALE GENOMIC DNA]</scope>
    <source>
        <strain evidence="2">TK-2024</strain>
        <tissue evidence="2">Old leaves</tissue>
    </source>
</reference>
<dbReference type="Gene3D" id="1.25.10.10">
    <property type="entry name" value="Leucine-rich Repeat Variant"/>
    <property type="match status" value="1"/>
</dbReference>
<accession>A0ABR2FZG9</accession>
<dbReference type="Proteomes" id="UP001472677">
    <property type="component" value="Unassembled WGS sequence"/>
</dbReference>
<dbReference type="PANTHER" id="PTHR23315">
    <property type="entry name" value="U BOX DOMAIN-CONTAINING"/>
    <property type="match status" value="1"/>
</dbReference>